<reference evidence="2 3" key="1">
    <citation type="submission" date="2024-08" db="EMBL/GenBank/DDBJ databases">
        <title>Gnathostoma spinigerum genome.</title>
        <authorList>
            <person name="Gonzalez-Bertolin B."/>
            <person name="Monzon S."/>
            <person name="Zaballos A."/>
            <person name="Jimenez P."/>
            <person name="Dekumyoy P."/>
            <person name="Varona S."/>
            <person name="Cuesta I."/>
            <person name="Sumanam S."/>
            <person name="Adisakwattana P."/>
            <person name="Gasser R.B."/>
            <person name="Hernandez-Gonzalez A."/>
            <person name="Young N.D."/>
            <person name="Perteguer M.J."/>
        </authorList>
    </citation>
    <scope>NUCLEOTIDE SEQUENCE [LARGE SCALE GENOMIC DNA]</scope>
    <source>
        <strain evidence="2">AL3</strain>
        <tissue evidence="2">Liver</tissue>
    </source>
</reference>
<keyword evidence="1" id="KW-0732">Signal</keyword>
<dbReference type="EMBL" id="JBGFUD010004009">
    <property type="protein sequence ID" value="MFH4979273.1"/>
    <property type="molecule type" value="Genomic_DNA"/>
</dbReference>
<keyword evidence="3" id="KW-1185">Reference proteome</keyword>
<proteinExistence type="predicted"/>
<dbReference type="Proteomes" id="UP001608902">
    <property type="component" value="Unassembled WGS sequence"/>
</dbReference>
<evidence type="ECO:0000256" key="1">
    <source>
        <dbReference type="SAM" id="SignalP"/>
    </source>
</evidence>
<evidence type="ECO:0000313" key="2">
    <source>
        <dbReference type="EMBL" id="MFH4979273.1"/>
    </source>
</evidence>
<evidence type="ECO:0000313" key="3">
    <source>
        <dbReference type="Proteomes" id="UP001608902"/>
    </source>
</evidence>
<organism evidence="2 3">
    <name type="scientific">Gnathostoma spinigerum</name>
    <dbReference type="NCBI Taxonomy" id="75299"/>
    <lineage>
        <taxon>Eukaryota</taxon>
        <taxon>Metazoa</taxon>
        <taxon>Ecdysozoa</taxon>
        <taxon>Nematoda</taxon>
        <taxon>Chromadorea</taxon>
        <taxon>Rhabditida</taxon>
        <taxon>Spirurina</taxon>
        <taxon>Gnathostomatomorpha</taxon>
        <taxon>Gnathostomatoidea</taxon>
        <taxon>Gnathostomatidae</taxon>
        <taxon>Gnathostoma</taxon>
    </lineage>
</organism>
<feature type="chain" id="PRO_5044859385" evidence="1">
    <location>
        <begin position="22"/>
        <end position="284"/>
    </location>
</feature>
<protein>
    <submittedName>
        <fullName evidence="2">Uncharacterized protein</fullName>
    </submittedName>
</protein>
<comment type="caution">
    <text evidence="2">The sequence shown here is derived from an EMBL/GenBank/DDBJ whole genome shotgun (WGS) entry which is preliminary data.</text>
</comment>
<name>A0ABD6EQI9_9BILA</name>
<gene>
    <name evidence="2" type="ORF">AB6A40_005982</name>
</gene>
<dbReference type="AlphaFoldDB" id="A0ABD6EQI9"/>
<sequence length="284" mass="30446">MFVCSASNGILLFLLLVIVDGQQFPTNYACPCGPYQMCIPSFNPFCGLPPPQPLQLPQLQLPPLQFPPLFPCCTTTTQLPPQLPPVLQPLPMPQLFPMPNPCCSGPLQSTAQEPCCNLSLPSVGLTGSSQNPCCFPCCQEKPAVTPPLAPRSTTPRVPPAPIPCIKYYSDDVEYENAAASPMYIPLQPCPPEHSTAGGGTYRPSWNGQNPQGIYQGVYTRQGNPNSNSVADELQATGDAIAQNKQMAAFEDNVAGAVPSVANTPSNVVAAAHQRNFRRRSIIRA</sequence>
<accession>A0ABD6EQI9</accession>
<feature type="signal peptide" evidence="1">
    <location>
        <begin position="1"/>
        <end position="21"/>
    </location>
</feature>